<protein>
    <submittedName>
        <fullName evidence="1">Carbon-phosphorus lyase complex subunit PhnJ</fullName>
    </submittedName>
</protein>
<gene>
    <name evidence="1" type="ORF">BALCAV_0200970</name>
</gene>
<dbReference type="InterPro" id="IPR010306">
    <property type="entry name" value="PhnJ"/>
</dbReference>
<dbReference type="STRING" id="1218173.BALCAV_0200970"/>
<dbReference type="EMBL" id="ALPT02000002">
    <property type="protein sequence ID" value="KGA99033.1"/>
    <property type="molecule type" value="Genomic_DNA"/>
</dbReference>
<reference evidence="1 2" key="1">
    <citation type="journal article" date="2014" name="Genome Announc.">
        <title>Draft Genome Sequence of Bacillus alcalophilus AV1934, a Classic Alkaliphile Isolated from Human Feces in 1934.</title>
        <authorList>
            <person name="Attie O."/>
            <person name="Jayaprakash A."/>
            <person name="Shah H."/>
            <person name="Paulsen I.T."/>
            <person name="Morino M."/>
            <person name="Takahashi Y."/>
            <person name="Narumi I."/>
            <person name="Sachidanandam R."/>
            <person name="Satoh K."/>
            <person name="Ito M."/>
            <person name="Krulwich T.A."/>
        </authorList>
    </citation>
    <scope>NUCLEOTIDE SEQUENCE [LARGE SCALE GENOMIC DNA]</scope>
    <source>
        <strain evidence="1 2">AV1934</strain>
    </source>
</reference>
<organism evidence="1 2">
    <name type="scientific">Alkalihalobacillus alcalophilus ATCC 27647 = CGMCC 1.3604</name>
    <dbReference type="NCBI Taxonomy" id="1218173"/>
    <lineage>
        <taxon>Bacteria</taxon>
        <taxon>Bacillati</taxon>
        <taxon>Bacillota</taxon>
        <taxon>Bacilli</taxon>
        <taxon>Bacillales</taxon>
        <taxon>Bacillaceae</taxon>
        <taxon>Alkalihalobacillus</taxon>
    </lineage>
</organism>
<comment type="caution">
    <text evidence="1">The sequence shown here is derived from an EMBL/GenBank/DDBJ whole genome shotgun (WGS) entry which is preliminary data.</text>
</comment>
<dbReference type="GO" id="GO:0019700">
    <property type="term" value="P:organic phosphonate catabolic process"/>
    <property type="evidence" value="ECO:0007669"/>
    <property type="project" value="InterPro"/>
</dbReference>
<dbReference type="AlphaFoldDB" id="A0A094WSH9"/>
<proteinExistence type="predicted"/>
<accession>A0A094WSH9</accession>
<keyword evidence="2" id="KW-1185">Reference proteome</keyword>
<evidence type="ECO:0000313" key="1">
    <source>
        <dbReference type="EMBL" id="KGA99033.1"/>
    </source>
</evidence>
<dbReference type="Pfam" id="PF06007">
    <property type="entry name" value="PhnJ"/>
    <property type="match status" value="1"/>
</dbReference>
<dbReference type="SFLD" id="SFLDG01115">
    <property type="entry name" value="Phosphonate_metabolism_(PhnJ)"/>
    <property type="match status" value="1"/>
</dbReference>
<dbReference type="PIRSF" id="PIRSF011468">
    <property type="entry name" value="PhnJ"/>
    <property type="match status" value="1"/>
</dbReference>
<dbReference type="GO" id="GO:0016829">
    <property type="term" value="F:lyase activity"/>
    <property type="evidence" value="ECO:0007669"/>
    <property type="project" value="UniProtKB-KW"/>
</dbReference>
<dbReference type="eggNOG" id="COG3627">
    <property type="taxonomic scope" value="Bacteria"/>
</dbReference>
<dbReference type="SFLD" id="SFLDF00379">
    <property type="entry name" value="Phosphonate_metabolism_(PhnJ)"/>
    <property type="match status" value="1"/>
</dbReference>
<dbReference type="GO" id="GO:0051539">
    <property type="term" value="F:4 iron, 4 sulfur cluster binding"/>
    <property type="evidence" value="ECO:0007669"/>
    <property type="project" value="InterPro"/>
</dbReference>
<name>A0A094WSH9_ALKAL</name>
<dbReference type="Proteomes" id="UP000002754">
    <property type="component" value="Unassembled WGS sequence"/>
</dbReference>
<evidence type="ECO:0000313" key="2">
    <source>
        <dbReference type="Proteomes" id="UP000002754"/>
    </source>
</evidence>
<keyword evidence="1" id="KW-0456">Lyase</keyword>
<dbReference type="OrthoDB" id="9803851at2"/>
<sequence length="290" mass="32659">MSVETNHHFAFFDEGSKKEIRRALLKAVAIPGYQVPFASREMPIARGWGTGGLQITLSIIGKNDTLKVIDQGADESVNAINIKKLVHVTTGVEITEHTNKASIIQSRHRIPEVPMTEEQILVLQVPAPEPLRNVEAKEHQTKILHAEEEYSGAWLMLFEQIMKYGRTSTGADHPVYVNNRYVMAPSPIPRFDNPKMYQSEALILLGAGREKKIYAVPPYTNVHSLAFEDYPFSVETFPGKSCRLCGAEDVFLDELQDSVTNETIYQCNDTSFCLERLNDSEKVEAEENYV</sequence>
<dbReference type="SFLD" id="SFLDS00033">
    <property type="entry name" value="Radical_SAM_Phosphonate_Metabo"/>
    <property type="match status" value="1"/>
</dbReference>
<dbReference type="RefSeq" id="WP_040323260.1">
    <property type="nucleotide sequence ID" value="NZ_JALP01000194.1"/>
</dbReference>